<dbReference type="PANTHER" id="PTHR30163:SF8">
    <property type="entry name" value="LYTIC MUREIN TRANSGLYCOSYLASE"/>
    <property type="match status" value="1"/>
</dbReference>
<reference evidence="3" key="1">
    <citation type="journal article" date="2014" name="Int. J. Syst. Evol. Microbiol.">
        <title>Complete genome sequence of Corynebacterium casei LMG S-19264T (=DSM 44701T), isolated from a smear-ripened cheese.</title>
        <authorList>
            <consortium name="US DOE Joint Genome Institute (JGI-PGF)"/>
            <person name="Walter F."/>
            <person name="Albersmeier A."/>
            <person name="Kalinowski J."/>
            <person name="Ruckert C."/>
        </authorList>
    </citation>
    <scope>NUCLEOTIDE SEQUENCE</scope>
    <source>
        <strain evidence="3">KCTC 23714</strain>
    </source>
</reference>
<sequence>MFQAKVVFGAVITSLGMAGSVWAAPCSDTGAEFDRWKPVMAQEAAAAGVGERGMAALMGASYATRTIAADRNQKSFKYSLEKFLQVRGADAIVSQGRKRKAANPGFYQSLEAQYGVPAGVLLAVHGMETGFGNFMGDSNVVSAIATLAYDCRRSAYFTPHLIAALMLVDQGVISTNSVGAKHGEVGHTQFLPGNVLRYGVDGNGDGRVDLMDQADAMASTANFFAQKGWRPGAGYQEGEPNFAVIEAWNAATVYQKAIALMAQKIDR</sequence>
<dbReference type="Gene3D" id="1.10.530.10">
    <property type="match status" value="1"/>
</dbReference>
<accession>A0A918MMR5</accession>
<dbReference type="AlphaFoldDB" id="A0A918MMR5"/>
<dbReference type="Pfam" id="PF13406">
    <property type="entry name" value="SLT_2"/>
    <property type="match status" value="1"/>
</dbReference>
<dbReference type="EMBL" id="BMYQ01000009">
    <property type="protein sequence ID" value="GGW37247.1"/>
    <property type="molecule type" value="Genomic_DNA"/>
</dbReference>
<feature type="signal peptide" evidence="1">
    <location>
        <begin position="1"/>
        <end position="23"/>
    </location>
</feature>
<dbReference type="GO" id="GO:0009253">
    <property type="term" value="P:peptidoglycan catabolic process"/>
    <property type="evidence" value="ECO:0007669"/>
    <property type="project" value="TreeGrafter"/>
</dbReference>
<dbReference type="Gene3D" id="1.10.8.350">
    <property type="entry name" value="Bacterial muramidase"/>
    <property type="match status" value="1"/>
</dbReference>
<dbReference type="Proteomes" id="UP000628984">
    <property type="component" value="Unassembled WGS sequence"/>
</dbReference>
<name>A0A918MMR5_9RHOB</name>
<proteinExistence type="predicted"/>
<evidence type="ECO:0000259" key="2">
    <source>
        <dbReference type="Pfam" id="PF13406"/>
    </source>
</evidence>
<keyword evidence="4" id="KW-1185">Reference proteome</keyword>
<evidence type="ECO:0000313" key="3">
    <source>
        <dbReference type="EMBL" id="GGW37247.1"/>
    </source>
</evidence>
<feature type="chain" id="PRO_5036926591" evidence="1">
    <location>
        <begin position="24"/>
        <end position="267"/>
    </location>
</feature>
<dbReference type="CDD" id="cd13399">
    <property type="entry name" value="Slt35-like"/>
    <property type="match status" value="1"/>
</dbReference>
<dbReference type="InterPro" id="IPR023346">
    <property type="entry name" value="Lysozyme-like_dom_sf"/>
</dbReference>
<dbReference type="InterPro" id="IPR043426">
    <property type="entry name" value="MltB-like"/>
</dbReference>
<dbReference type="PANTHER" id="PTHR30163">
    <property type="entry name" value="MEMBRANE-BOUND LYTIC MUREIN TRANSGLYCOSYLASE B"/>
    <property type="match status" value="1"/>
</dbReference>
<organism evidence="3 4">
    <name type="scientific">Gemmobacter lanyuensis</name>
    <dbReference type="NCBI Taxonomy" id="1054497"/>
    <lineage>
        <taxon>Bacteria</taxon>
        <taxon>Pseudomonadati</taxon>
        <taxon>Pseudomonadota</taxon>
        <taxon>Alphaproteobacteria</taxon>
        <taxon>Rhodobacterales</taxon>
        <taxon>Paracoccaceae</taxon>
        <taxon>Gemmobacter</taxon>
    </lineage>
</organism>
<dbReference type="InterPro" id="IPR031304">
    <property type="entry name" value="SLT_2"/>
</dbReference>
<reference evidence="3" key="2">
    <citation type="submission" date="2020-09" db="EMBL/GenBank/DDBJ databases">
        <authorList>
            <person name="Sun Q."/>
            <person name="Kim S."/>
        </authorList>
    </citation>
    <scope>NUCLEOTIDE SEQUENCE</scope>
    <source>
        <strain evidence="3">KCTC 23714</strain>
    </source>
</reference>
<feature type="domain" description="Transglycosylase SLT" evidence="2">
    <location>
        <begin position="33"/>
        <end position="235"/>
    </location>
</feature>
<dbReference type="SUPFAM" id="SSF53955">
    <property type="entry name" value="Lysozyme-like"/>
    <property type="match status" value="1"/>
</dbReference>
<evidence type="ECO:0000256" key="1">
    <source>
        <dbReference type="SAM" id="SignalP"/>
    </source>
</evidence>
<protein>
    <submittedName>
        <fullName evidence="3">Murein transglycosylase</fullName>
    </submittedName>
</protein>
<gene>
    <name evidence="3" type="ORF">GCM10011452_27030</name>
</gene>
<evidence type="ECO:0000313" key="4">
    <source>
        <dbReference type="Proteomes" id="UP000628984"/>
    </source>
</evidence>
<keyword evidence="1" id="KW-0732">Signal</keyword>
<dbReference type="GO" id="GO:0008933">
    <property type="term" value="F:peptidoglycan lytic transglycosylase activity"/>
    <property type="evidence" value="ECO:0007669"/>
    <property type="project" value="TreeGrafter"/>
</dbReference>
<comment type="caution">
    <text evidence="3">The sequence shown here is derived from an EMBL/GenBank/DDBJ whole genome shotgun (WGS) entry which is preliminary data.</text>
</comment>